<gene>
    <name evidence="1" type="ORF">FBU59_002562</name>
</gene>
<name>A0ACC1JAZ6_9FUNG</name>
<accession>A0ACC1JAZ6</accession>
<dbReference type="EMBL" id="JANBPW010001425">
    <property type="protein sequence ID" value="KAJ1944579.1"/>
    <property type="molecule type" value="Genomic_DNA"/>
</dbReference>
<reference evidence="1" key="1">
    <citation type="submission" date="2022-07" db="EMBL/GenBank/DDBJ databases">
        <title>Phylogenomic reconstructions and comparative analyses of Kickxellomycotina fungi.</title>
        <authorList>
            <person name="Reynolds N.K."/>
            <person name="Stajich J.E."/>
            <person name="Barry K."/>
            <person name="Grigoriev I.V."/>
            <person name="Crous P."/>
            <person name="Smith M.E."/>
        </authorList>
    </citation>
    <scope>NUCLEOTIDE SEQUENCE</scope>
    <source>
        <strain evidence="1">NRRL 5244</strain>
    </source>
</reference>
<sequence length="67" mass="7853">MEAHLEAIRRRCKLRVNFVGTDEYDNDDRTQPYRKLIYIANSTDRVGDVRKGINSLFAKLYPDDGYV</sequence>
<protein>
    <submittedName>
        <fullName evidence="1">Uncharacterized protein</fullName>
    </submittedName>
</protein>
<organism evidence="1 2">
    <name type="scientific">Linderina macrospora</name>
    <dbReference type="NCBI Taxonomy" id="4868"/>
    <lineage>
        <taxon>Eukaryota</taxon>
        <taxon>Fungi</taxon>
        <taxon>Fungi incertae sedis</taxon>
        <taxon>Zoopagomycota</taxon>
        <taxon>Kickxellomycotina</taxon>
        <taxon>Kickxellomycetes</taxon>
        <taxon>Kickxellales</taxon>
        <taxon>Kickxellaceae</taxon>
        <taxon>Linderina</taxon>
    </lineage>
</organism>
<keyword evidence="2" id="KW-1185">Reference proteome</keyword>
<comment type="caution">
    <text evidence="1">The sequence shown here is derived from an EMBL/GenBank/DDBJ whole genome shotgun (WGS) entry which is preliminary data.</text>
</comment>
<evidence type="ECO:0000313" key="1">
    <source>
        <dbReference type="EMBL" id="KAJ1944579.1"/>
    </source>
</evidence>
<evidence type="ECO:0000313" key="2">
    <source>
        <dbReference type="Proteomes" id="UP001150603"/>
    </source>
</evidence>
<dbReference type="Proteomes" id="UP001150603">
    <property type="component" value="Unassembled WGS sequence"/>
</dbReference>
<proteinExistence type="predicted"/>